<dbReference type="Pfam" id="PF13568">
    <property type="entry name" value="OMP_b-brl_2"/>
    <property type="match status" value="1"/>
</dbReference>
<reference evidence="2 3" key="1">
    <citation type="submission" date="2016-11" db="EMBL/GenBank/DDBJ databases">
        <authorList>
            <person name="Jaros S."/>
            <person name="Januszkiewicz K."/>
            <person name="Wedrychowicz H."/>
        </authorList>
    </citation>
    <scope>NUCLEOTIDE SEQUENCE [LARGE SCALE GENOMIC DNA]</scope>
    <source>
        <strain evidence="2 3">DSM 26897</strain>
    </source>
</reference>
<keyword evidence="3" id="KW-1185">Reference proteome</keyword>
<sequence>MVANSKSFAWGARVIGVMVALFGYGFAANAQVELNLNEHDNKPYYFGITLATNRSRFQTEHHASFLQQDSILVAEPGNAGGFALGLLATARLSPRFETRFNPTLAFMDRGIHYKLRYADLDNQTAVTQKVESVLVSFPFQLKFNSDRIGNFRVYLLGGAKLDYDLASNARARKVDDLVKIQKTDYGIEAGLGFNFYFQSFIFSPEIKLSNGLGNIHVRNENLRYSSVLDRIQSRMIVFSIHLEG</sequence>
<feature type="domain" description="Outer membrane protein beta-barrel" evidence="1">
    <location>
        <begin position="46"/>
        <end position="216"/>
    </location>
</feature>
<dbReference type="Proteomes" id="UP000184368">
    <property type="component" value="Unassembled WGS sequence"/>
</dbReference>
<evidence type="ECO:0000313" key="2">
    <source>
        <dbReference type="EMBL" id="SHE82017.1"/>
    </source>
</evidence>
<name>A0A1M4WLE4_9BACT</name>
<dbReference type="RefSeq" id="WP_245798306.1">
    <property type="nucleotide sequence ID" value="NZ_FQUO01000003.1"/>
</dbReference>
<dbReference type="STRING" id="1302690.BUE76_07075"/>
<accession>A0A1M4WLE4</accession>
<dbReference type="AlphaFoldDB" id="A0A1M4WLE4"/>
<protein>
    <submittedName>
        <fullName evidence="2">Probable protein-translocating porin PorT</fullName>
    </submittedName>
</protein>
<proteinExistence type="predicted"/>
<dbReference type="InterPro" id="IPR025665">
    <property type="entry name" value="Beta-barrel_OMP_2"/>
</dbReference>
<evidence type="ECO:0000313" key="3">
    <source>
        <dbReference type="Proteomes" id="UP000184368"/>
    </source>
</evidence>
<dbReference type="EMBL" id="FQUO01000003">
    <property type="protein sequence ID" value="SHE82017.1"/>
    <property type="molecule type" value="Genomic_DNA"/>
</dbReference>
<evidence type="ECO:0000259" key="1">
    <source>
        <dbReference type="Pfam" id="PF13568"/>
    </source>
</evidence>
<organism evidence="2 3">
    <name type="scientific">Cnuella takakiae</name>
    <dbReference type="NCBI Taxonomy" id="1302690"/>
    <lineage>
        <taxon>Bacteria</taxon>
        <taxon>Pseudomonadati</taxon>
        <taxon>Bacteroidota</taxon>
        <taxon>Chitinophagia</taxon>
        <taxon>Chitinophagales</taxon>
        <taxon>Chitinophagaceae</taxon>
        <taxon>Cnuella</taxon>
    </lineage>
</organism>
<gene>
    <name evidence="2" type="ORF">SAMN05444008_10363</name>
</gene>